<proteinExistence type="inferred from homology"/>
<dbReference type="CDD" id="cd07814">
    <property type="entry name" value="SRPBCC_CalC_Aha1-like"/>
    <property type="match status" value="1"/>
</dbReference>
<gene>
    <name evidence="3" type="ORF">MTP09_07655</name>
</gene>
<comment type="similarity">
    <text evidence="1">Belongs to the AHA1 family.</text>
</comment>
<dbReference type="SUPFAM" id="SSF55961">
    <property type="entry name" value="Bet v1-like"/>
    <property type="match status" value="1"/>
</dbReference>
<evidence type="ECO:0000259" key="2">
    <source>
        <dbReference type="Pfam" id="PF08327"/>
    </source>
</evidence>
<dbReference type="RefSeq" id="WP_243547628.1">
    <property type="nucleotide sequence ID" value="NZ_CP094532.1"/>
</dbReference>
<dbReference type="InterPro" id="IPR023393">
    <property type="entry name" value="START-like_dom_sf"/>
</dbReference>
<dbReference type="InterPro" id="IPR013538">
    <property type="entry name" value="ASHA1/2-like_C"/>
</dbReference>
<dbReference type="Proteomes" id="UP000831460">
    <property type="component" value="Chromosome"/>
</dbReference>
<reference evidence="3 4" key="1">
    <citation type="submission" date="2022-03" db="EMBL/GenBank/DDBJ databases">
        <title>Chryseobacterium sp. isolated from particulate matters in swine house.</title>
        <authorList>
            <person name="Won M."/>
            <person name="Kim S.-J."/>
            <person name="Kwon S.-W."/>
        </authorList>
    </citation>
    <scope>NUCLEOTIDE SEQUENCE [LARGE SCALE GENOMIC DNA]</scope>
    <source>
        <strain evidence="3 4">SC2-2</strain>
    </source>
</reference>
<keyword evidence="4" id="KW-1185">Reference proteome</keyword>
<dbReference type="Gene3D" id="3.30.530.20">
    <property type="match status" value="1"/>
</dbReference>
<dbReference type="Pfam" id="PF08327">
    <property type="entry name" value="AHSA1"/>
    <property type="match status" value="1"/>
</dbReference>
<evidence type="ECO:0000256" key="1">
    <source>
        <dbReference type="ARBA" id="ARBA00006817"/>
    </source>
</evidence>
<accession>A0ABY4BKT2</accession>
<dbReference type="EMBL" id="CP094532">
    <property type="protein sequence ID" value="UOE39802.1"/>
    <property type="molecule type" value="Genomic_DNA"/>
</dbReference>
<evidence type="ECO:0000313" key="4">
    <source>
        <dbReference type="Proteomes" id="UP000831460"/>
    </source>
</evidence>
<evidence type="ECO:0000313" key="3">
    <source>
        <dbReference type="EMBL" id="UOE39802.1"/>
    </source>
</evidence>
<sequence length="141" mass="16430">MKKLQFTIQINAPREKVWEALWNDQNYREWTSVFHEGSYYESDLQEGSEILFLSPGENGMFGVVEKMIPFEKMYFKHKGEVHSGEKQQATYGNEAIEQYDLTETDGKTELTATMNAPEEYIPFFAEVFPKALEKVKEIAEK</sequence>
<name>A0ABY4BKT2_9FLAO</name>
<organism evidence="3 4">
    <name type="scientific">Chryseobacterium suipulveris</name>
    <dbReference type="NCBI Taxonomy" id="2929800"/>
    <lineage>
        <taxon>Bacteria</taxon>
        <taxon>Pseudomonadati</taxon>
        <taxon>Bacteroidota</taxon>
        <taxon>Flavobacteriia</taxon>
        <taxon>Flavobacteriales</taxon>
        <taxon>Weeksellaceae</taxon>
        <taxon>Chryseobacterium group</taxon>
        <taxon>Chryseobacterium</taxon>
    </lineage>
</organism>
<feature type="domain" description="Activator of Hsp90 ATPase homologue 1/2-like C-terminal" evidence="2">
    <location>
        <begin position="11"/>
        <end position="116"/>
    </location>
</feature>
<protein>
    <submittedName>
        <fullName evidence="3">SRPBCC domain-containing protein</fullName>
    </submittedName>
</protein>